<proteinExistence type="predicted"/>
<reference evidence="2 3" key="1">
    <citation type="submission" date="2023-07" db="EMBL/GenBank/DDBJ databases">
        <title>Genomic Encyclopedia of Type Strains, Phase IV (KMG-IV): sequencing the most valuable type-strain genomes for metagenomic binning, comparative biology and taxonomic classification.</title>
        <authorList>
            <person name="Goeker M."/>
        </authorList>
    </citation>
    <scope>NUCLEOTIDE SEQUENCE [LARGE SCALE GENOMIC DNA]</scope>
    <source>
        <strain evidence="2 3">DSM 1112</strain>
    </source>
</reference>
<keyword evidence="3" id="KW-1185">Reference proteome</keyword>
<gene>
    <name evidence="2" type="ORF">QO002_000111</name>
</gene>
<sequence>MHDASNPFIGILQGRDGFTPGRLARRTGSIDGLRVCPGKMETGFPEKTNENKRI</sequence>
<evidence type="ECO:0000256" key="1">
    <source>
        <dbReference type="SAM" id="MobiDB-lite"/>
    </source>
</evidence>
<evidence type="ECO:0000313" key="3">
    <source>
        <dbReference type="Proteomes" id="UP001230207"/>
    </source>
</evidence>
<feature type="region of interest" description="Disordered" evidence="1">
    <location>
        <begin position="1"/>
        <end position="20"/>
    </location>
</feature>
<accession>A0ABU0BI88</accession>
<comment type="caution">
    <text evidence="2">The sequence shown here is derived from an EMBL/GenBank/DDBJ whole genome shotgun (WGS) entry which is preliminary data.</text>
</comment>
<organism evidence="2 3">
    <name type="scientific">Pararhizobium capsulatum DSM 1112</name>
    <dbReference type="NCBI Taxonomy" id="1121113"/>
    <lineage>
        <taxon>Bacteria</taxon>
        <taxon>Pseudomonadati</taxon>
        <taxon>Pseudomonadota</taxon>
        <taxon>Alphaproteobacteria</taxon>
        <taxon>Hyphomicrobiales</taxon>
        <taxon>Rhizobiaceae</taxon>
        <taxon>Rhizobium/Agrobacterium group</taxon>
        <taxon>Pararhizobium</taxon>
    </lineage>
</organism>
<evidence type="ECO:0000313" key="2">
    <source>
        <dbReference type="EMBL" id="MDQ0317973.1"/>
    </source>
</evidence>
<dbReference type="EMBL" id="JAUSVF010000001">
    <property type="protein sequence ID" value="MDQ0317973.1"/>
    <property type="molecule type" value="Genomic_DNA"/>
</dbReference>
<protein>
    <submittedName>
        <fullName evidence="2">Uncharacterized protein</fullName>
    </submittedName>
</protein>
<name>A0ABU0BI88_9HYPH</name>
<dbReference type="Proteomes" id="UP001230207">
    <property type="component" value="Unassembled WGS sequence"/>
</dbReference>